<keyword evidence="1" id="KW-0472">Membrane</keyword>
<sequence>MSDVSTSKDTNPETIKPADEHLRFSTKLAYGAGDLGTAISANVMIFFLLFFLTNVAGLSPGLASLVLAVGKVWDAINDPITGILSDRTRTRWGRRIPWMLAGAIPFGLFYCLLWIVPRFSENVTTNEWLLFAYYVTIAIGFHLAYTVVNLPYTTLTPELTRDYNERTRLNSFRMAFSIGGSIFSLILAQIVFLLYPDDSFTQFRVLGTACAMIAVLSTLWCVLRIQERGMEPLIPLEKRQQWGWISLWIGGACGLYGFSILFFNTLKSLLVYLGNDPIFIIFLRSFDFNVINGILLCILFIVAGLTLIDSVPEEYLTIQTNSEETQTNAFPTLNLREQFQIALSTKPFLYLIGIYLCSWLAVQLTASILIYFVVSWMGFTEASFPLTAIAVQGTALIMLFVWQQVSNKLGKKKVYFMGTFLWLIAQSGLFFLQPGQVLLMYGLAILAGTGVSVAYLIPWSMVPDIIELDELKTGQRREGIFYGFMVLLQKLCLAFSLFIVGQTLEWAGFIKQVPGEPIPIQPDSALFAIRVAIGPLPMLMLIIGLILAYFYPITQEVHQEIRLQLLERKQSEQSS</sequence>
<dbReference type="CDD" id="cd17332">
    <property type="entry name" value="MFS_MelB_like"/>
    <property type="match status" value="1"/>
</dbReference>
<feature type="transmembrane region" description="Helical" evidence="1">
    <location>
        <begin position="414"/>
        <end position="432"/>
    </location>
</feature>
<evidence type="ECO:0000313" key="3">
    <source>
        <dbReference type="Proteomes" id="UP001526426"/>
    </source>
</evidence>
<evidence type="ECO:0000256" key="1">
    <source>
        <dbReference type="SAM" id="Phobius"/>
    </source>
</evidence>
<dbReference type="RefSeq" id="WP_265263877.1">
    <property type="nucleotide sequence ID" value="NZ_JAIHOM010000029.1"/>
</dbReference>
<feature type="transmembrane region" description="Helical" evidence="1">
    <location>
        <begin position="286"/>
        <end position="308"/>
    </location>
</feature>
<feature type="transmembrane region" description="Helical" evidence="1">
    <location>
        <begin position="244"/>
        <end position="266"/>
    </location>
</feature>
<protein>
    <submittedName>
        <fullName evidence="2">MFS transporter</fullName>
    </submittedName>
</protein>
<dbReference type="Proteomes" id="UP001526426">
    <property type="component" value="Unassembled WGS sequence"/>
</dbReference>
<dbReference type="Gene3D" id="1.20.1250.20">
    <property type="entry name" value="MFS general substrate transporter like domains"/>
    <property type="match status" value="2"/>
</dbReference>
<feature type="transmembrane region" description="Helical" evidence="1">
    <location>
        <begin position="128"/>
        <end position="152"/>
    </location>
</feature>
<dbReference type="Pfam" id="PF13347">
    <property type="entry name" value="MFS_2"/>
    <property type="match status" value="2"/>
</dbReference>
<feature type="transmembrane region" description="Helical" evidence="1">
    <location>
        <begin position="524"/>
        <end position="551"/>
    </location>
</feature>
<feature type="transmembrane region" description="Helical" evidence="1">
    <location>
        <begin position="438"/>
        <end position="459"/>
    </location>
</feature>
<dbReference type="InterPro" id="IPR036259">
    <property type="entry name" value="MFS_trans_sf"/>
</dbReference>
<evidence type="ECO:0000313" key="2">
    <source>
        <dbReference type="EMBL" id="MCW6036135.1"/>
    </source>
</evidence>
<gene>
    <name evidence="2" type="ORF">K4A83_07600</name>
</gene>
<feature type="transmembrane region" description="Helical" evidence="1">
    <location>
        <begin position="480"/>
        <end position="504"/>
    </location>
</feature>
<name>A0ABT3L3U0_9CYAN</name>
<dbReference type="PANTHER" id="PTHR11328">
    <property type="entry name" value="MAJOR FACILITATOR SUPERFAMILY DOMAIN-CONTAINING PROTEIN"/>
    <property type="match status" value="1"/>
</dbReference>
<dbReference type="EMBL" id="JAIHOM010000029">
    <property type="protein sequence ID" value="MCW6036135.1"/>
    <property type="molecule type" value="Genomic_DNA"/>
</dbReference>
<feature type="transmembrane region" description="Helical" evidence="1">
    <location>
        <begin position="201"/>
        <end position="223"/>
    </location>
</feature>
<feature type="transmembrane region" description="Helical" evidence="1">
    <location>
        <begin position="172"/>
        <end position="195"/>
    </location>
</feature>
<feature type="transmembrane region" description="Helical" evidence="1">
    <location>
        <begin position="96"/>
        <end position="116"/>
    </location>
</feature>
<keyword evidence="3" id="KW-1185">Reference proteome</keyword>
<dbReference type="InterPro" id="IPR039672">
    <property type="entry name" value="MFS_2"/>
</dbReference>
<reference evidence="2 3" key="1">
    <citation type="submission" date="2021-08" db="EMBL/GenBank/DDBJ databases">
        <title>Draft genome sequence of Spirulina subsalsa with high tolerance to salinity and hype-accumulation of phycocyanin.</title>
        <authorList>
            <person name="Pei H."/>
            <person name="Jiang L."/>
        </authorList>
    </citation>
    <scope>NUCLEOTIDE SEQUENCE [LARGE SCALE GENOMIC DNA]</scope>
    <source>
        <strain evidence="2 3">FACHB-351</strain>
    </source>
</reference>
<comment type="caution">
    <text evidence="2">The sequence shown here is derived from an EMBL/GenBank/DDBJ whole genome shotgun (WGS) entry which is preliminary data.</text>
</comment>
<accession>A0ABT3L3U0</accession>
<dbReference type="PANTHER" id="PTHR11328:SF24">
    <property type="entry name" value="MAJOR FACILITATOR SUPERFAMILY (MFS) PROFILE DOMAIN-CONTAINING PROTEIN"/>
    <property type="match status" value="1"/>
</dbReference>
<feature type="transmembrane region" description="Helical" evidence="1">
    <location>
        <begin position="348"/>
        <end position="372"/>
    </location>
</feature>
<proteinExistence type="predicted"/>
<organism evidence="2 3">
    <name type="scientific">Spirulina subsalsa FACHB-351</name>
    <dbReference type="NCBI Taxonomy" id="234711"/>
    <lineage>
        <taxon>Bacteria</taxon>
        <taxon>Bacillati</taxon>
        <taxon>Cyanobacteriota</taxon>
        <taxon>Cyanophyceae</taxon>
        <taxon>Spirulinales</taxon>
        <taxon>Spirulinaceae</taxon>
        <taxon>Spirulina</taxon>
    </lineage>
</organism>
<keyword evidence="1" id="KW-1133">Transmembrane helix</keyword>
<keyword evidence="1" id="KW-0812">Transmembrane</keyword>
<dbReference type="SUPFAM" id="SSF103473">
    <property type="entry name" value="MFS general substrate transporter"/>
    <property type="match status" value="2"/>
</dbReference>
<feature type="transmembrane region" description="Helical" evidence="1">
    <location>
        <begin position="384"/>
        <end position="402"/>
    </location>
</feature>